<evidence type="ECO:0000313" key="3">
    <source>
        <dbReference type="Proteomes" id="UP000763641"/>
    </source>
</evidence>
<evidence type="ECO:0000259" key="1">
    <source>
        <dbReference type="Pfam" id="PF04480"/>
    </source>
</evidence>
<reference evidence="2 3" key="1">
    <citation type="submission" date="2020-12" db="EMBL/GenBank/DDBJ databases">
        <title>Sphingomonas sp.</title>
        <authorList>
            <person name="Kim M.K."/>
        </authorList>
    </citation>
    <scope>NUCLEOTIDE SEQUENCE [LARGE SCALE GENOMIC DNA]</scope>
    <source>
        <strain evidence="2 3">BT552</strain>
    </source>
</reference>
<dbReference type="CDD" id="cd01038">
    <property type="entry name" value="Endonuclease_DUF559"/>
    <property type="match status" value="1"/>
</dbReference>
<feature type="domain" description="DUF559" evidence="1">
    <location>
        <begin position="10"/>
        <end position="113"/>
    </location>
</feature>
<comment type="caution">
    <text evidence="2">The sequence shown here is derived from an EMBL/GenBank/DDBJ whole genome shotgun (WGS) entry which is preliminary data.</text>
</comment>
<dbReference type="Gene3D" id="3.40.960.10">
    <property type="entry name" value="VSR Endonuclease"/>
    <property type="match status" value="1"/>
</dbReference>
<proteinExistence type="predicted"/>
<keyword evidence="2" id="KW-0378">Hydrolase</keyword>
<dbReference type="PANTHER" id="PTHR38590">
    <property type="entry name" value="BLL0828 PROTEIN"/>
    <property type="match status" value="1"/>
</dbReference>
<name>A0ABS2D7A5_9SPHN</name>
<dbReference type="EMBL" id="JAFEMC010000003">
    <property type="protein sequence ID" value="MBM6576800.1"/>
    <property type="molecule type" value="Genomic_DNA"/>
</dbReference>
<protein>
    <submittedName>
        <fullName evidence="2">Endonuclease domain-containing protein</fullName>
    </submittedName>
</protein>
<dbReference type="InterPro" id="IPR047216">
    <property type="entry name" value="Endonuclease_DUF559_bact"/>
</dbReference>
<dbReference type="Pfam" id="PF04480">
    <property type="entry name" value="DUF559"/>
    <property type="match status" value="1"/>
</dbReference>
<dbReference type="SUPFAM" id="SSF52980">
    <property type="entry name" value="Restriction endonuclease-like"/>
    <property type="match status" value="1"/>
</dbReference>
<dbReference type="InterPro" id="IPR007569">
    <property type="entry name" value="DUF559"/>
</dbReference>
<dbReference type="GO" id="GO:0004519">
    <property type="term" value="F:endonuclease activity"/>
    <property type="evidence" value="ECO:0007669"/>
    <property type="project" value="UniProtKB-KW"/>
</dbReference>
<dbReference type="InterPro" id="IPR011335">
    <property type="entry name" value="Restrct_endonuc-II-like"/>
</dbReference>
<evidence type="ECO:0000313" key="2">
    <source>
        <dbReference type="EMBL" id="MBM6576800.1"/>
    </source>
</evidence>
<organism evidence="2 3">
    <name type="scientific">Sphingomonas longa</name>
    <dbReference type="NCBI Taxonomy" id="2778730"/>
    <lineage>
        <taxon>Bacteria</taxon>
        <taxon>Pseudomonadati</taxon>
        <taxon>Pseudomonadota</taxon>
        <taxon>Alphaproteobacteria</taxon>
        <taxon>Sphingomonadales</taxon>
        <taxon>Sphingomonadaceae</taxon>
        <taxon>Sphingomonas</taxon>
    </lineage>
</organism>
<keyword evidence="2" id="KW-0540">Nuclease</keyword>
<keyword evidence="3" id="KW-1185">Reference proteome</keyword>
<keyword evidence="2" id="KW-0255">Endonuclease</keyword>
<accession>A0ABS2D7A5</accession>
<sequence length="137" mass="15286">MPRMLRPEVAIARKMRRTMSLPEVILWERLRAGRAGFKVRRQHPIGPYVVDFFCRDALTVIEIDGEAHGRGDRPVRDAVRSTYLQDNGCGVIRFTAGEVLEDIEAVVTAIVSRVARPLHHSPAASGPPPRSGEDFES</sequence>
<dbReference type="Proteomes" id="UP000763641">
    <property type="component" value="Unassembled WGS sequence"/>
</dbReference>
<gene>
    <name evidence="2" type="ORF">ILT43_10475</name>
</gene>
<dbReference type="PANTHER" id="PTHR38590:SF1">
    <property type="entry name" value="BLL0828 PROTEIN"/>
    <property type="match status" value="1"/>
</dbReference>